<dbReference type="Gene3D" id="2.60.40.10">
    <property type="entry name" value="Immunoglobulins"/>
    <property type="match status" value="2"/>
</dbReference>
<dbReference type="eggNOG" id="ENOG502RYEX">
    <property type="taxonomic scope" value="Eukaryota"/>
</dbReference>
<reference evidence="6 7" key="2">
    <citation type="journal article" date="2012" name="Nature">
        <title>Insights into hominid evolution from the gorilla genome sequence.</title>
        <authorList>
            <person name="Scally A."/>
            <person name="Dutheil J.Y."/>
            <person name="Hillier L.W."/>
            <person name="Jordan G.E."/>
            <person name="Goodhead I."/>
            <person name="Herrero J."/>
            <person name="Hobolth A."/>
            <person name="Lappalainen T."/>
            <person name="Mailund T."/>
            <person name="Marques-Bonet T."/>
            <person name="McCarthy S."/>
            <person name="Montgomery S.H."/>
            <person name="Schwalie P.C."/>
            <person name="Tang Y.A."/>
            <person name="Ward M.C."/>
            <person name="Xue Y."/>
            <person name="Yngvadottir B."/>
            <person name="Alkan C."/>
            <person name="Andersen L.N."/>
            <person name="Ayub Q."/>
            <person name="Ball E.V."/>
            <person name="Beal K."/>
            <person name="Bradley B.J."/>
            <person name="Chen Y."/>
            <person name="Clee C.M."/>
            <person name="Fitzgerald S."/>
            <person name="Graves T.A."/>
            <person name="Gu Y."/>
            <person name="Heath P."/>
            <person name="Heger A."/>
            <person name="Karakoc E."/>
            <person name="Kolb-Kokocinski A."/>
            <person name="Laird G.K."/>
            <person name="Lunter G."/>
            <person name="Meader S."/>
            <person name="Mort M."/>
            <person name="Mullikin J.C."/>
            <person name="Munch K."/>
            <person name="O'Connor T.D."/>
            <person name="Phillips A.D."/>
            <person name="Prado-Martinez J."/>
            <person name="Rogers A.S."/>
            <person name="Sajjadian S."/>
            <person name="Schmidt D."/>
            <person name="Shaw K."/>
            <person name="Simpson J.T."/>
            <person name="Stenson P.D."/>
            <person name="Turner D.J."/>
            <person name="Vigilant L."/>
            <person name="Vilella A.J."/>
            <person name="Whitener W."/>
            <person name="Zhu B."/>
            <person name="Cooper D.N."/>
            <person name="de Jong P."/>
            <person name="Dermitzakis E.T."/>
            <person name="Eichler E.E."/>
            <person name="Flicek P."/>
            <person name="Goldman N."/>
            <person name="Mundy N.I."/>
            <person name="Ning Z."/>
            <person name="Odom D.T."/>
            <person name="Ponting C.P."/>
            <person name="Quail M.A."/>
            <person name="Ryder O.A."/>
            <person name="Searle S.M."/>
            <person name="Warren W.C."/>
            <person name="Wilson R.K."/>
            <person name="Schierup M.H."/>
            <person name="Rogers J."/>
            <person name="Tyler-Smith C."/>
            <person name="Durbin R."/>
        </authorList>
    </citation>
    <scope>NUCLEOTIDE SEQUENCE [LARGE SCALE GENOMIC DNA]</scope>
</reference>
<keyword evidence="7" id="KW-1185">Reference proteome</keyword>
<evidence type="ECO:0000256" key="4">
    <source>
        <dbReference type="SAM" id="Phobius"/>
    </source>
</evidence>
<evidence type="ECO:0000256" key="1">
    <source>
        <dbReference type="ARBA" id="ARBA00022729"/>
    </source>
</evidence>
<reference evidence="6" key="4">
    <citation type="submission" date="2025-09" db="UniProtKB">
        <authorList>
            <consortium name="Ensembl"/>
        </authorList>
    </citation>
    <scope>IDENTIFICATION</scope>
</reference>
<feature type="domain" description="Immunoglobulin" evidence="5">
    <location>
        <begin position="142"/>
        <end position="232"/>
    </location>
</feature>
<evidence type="ECO:0000313" key="6">
    <source>
        <dbReference type="Ensembl" id="ENSGGOP00000025130.2"/>
    </source>
</evidence>
<accession>G3SAK7</accession>
<dbReference type="InterPro" id="IPR050412">
    <property type="entry name" value="Ig-like_Receptors_ImmuneReg"/>
</dbReference>
<dbReference type="GO" id="GO:0034987">
    <property type="term" value="F:immunoglobulin receptor binding"/>
    <property type="evidence" value="ECO:0007669"/>
    <property type="project" value="Ensembl"/>
</dbReference>
<dbReference type="GO" id="GO:2000515">
    <property type="term" value="P:negative regulation of CD4-positive, alpha-beta T cell activation"/>
    <property type="evidence" value="ECO:0007669"/>
    <property type="project" value="Ensembl"/>
</dbReference>
<dbReference type="OMA" id="TTICCSC"/>
<dbReference type="PANTHER" id="PTHR11738:SF157">
    <property type="entry name" value="T-CELL-INTERACTING, ACTIVATING RECEPTOR ON MYELOID CELLS PROTEIN 1"/>
    <property type="match status" value="1"/>
</dbReference>
<dbReference type="Proteomes" id="UP000001519">
    <property type="component" value="Chromosome 19"/>
</dbReference>
<dbReference type="InterPro" id="IPR036179">
    <property type="entry name" value="Ig-like_dom_sf"/>
</dbReference>
<dbReference type="AlphaFoldDB" id="G3SAK7"/>
<dbReference type="EMBL" id="CABD030114776">
    <property type="status" value="NOT_ANNOTATED_CDS"/>
    <property type="molecule type" value="Genomic_DNA"/>
</dbReference>
<dbReference type="PANTHER" id="PTHR11738">
    <property type="entry name" value="MHC CLASS I NK CELL RECEPTOR"/>
    <property type="match status" value="1"/>
</dbReference>
<evidence type="ECO:0000313" key="7">
    <source>
        <dbReference type="Proteomes" id="UP000001519"/>
    </source>
</evidence>
<sequence length="282" mass="30886">RKEGRKEGRKKRKRKKERDCLAGLCVGQGDTRGDGSLPKPSLSAWPSSVVPANSNVTLRCWTPARGVSFVLRKGGIILESPKPLDSTEGAAEFHLNNLKVINAGEYTCEYYRKASPHILSQRSDVFLLLVTGHLSKPFLRTYQRGTVTAGGRVTLQCQKRDQLFVPIMFALLKAGTPSPIQLQSPAGKEIDFSLVDVTAGDAGNYSCMYYQTKSPFWASEPSDQLEILVTVPPGTTSSNYTLGNFIRLGLAAIIVVIMGAFLVEAWYSRNVSPGESEAFKPE</sequence>
<name>G3SAK7_GORGO</name>
<dbReference type="SMART" id="SM00409">
    <property type="entry name" value="IG"/>
    <property type="match status" value="2"/>
</dbReference>
<reference evidence="6" key="3">
    <citation type="submission" date="2025-08" db="UniProtKB">
        <authorList>
            <consortium name="Ensembl"/>
        </authorList>
    </citation>
    <scope>IDENTIFICATION</scope>
</reference>
<dbReference type="SUPFAM" id="SSF48726">
    <property type="entry name" value="Immunoglobulin"/>
    <property type="match status" value="2"/>
</dbReference>
<dbReference type="Pfam" id="PF13895">
    <property type="entry name" value="Ig_2"/>
    <property type="match status" value="1"/>
</dbReference>
<protein>
    <submittedName>
        <fullName evidence="6">T cell-interacting, activating receptor on myeloid cells 1</fullName>
    </submittedName>
</protein>
<feature type="transmembrane region" description="Helical" evidence="4">
    <location>
        <begin position="245"/>
        <end position="267"/>
    </location>
</feature>
<dbReference type="GeneTree" id="ENSGT01150000286974"/>
<dbReference type="InterPro" id="IPR003599">
    <property type="entry name" value="Ig_sub"/>
</dbReference>
<keyword evidence="2" id="KW-1015">Disulfide bond</keyword>
<feature type="domain" description="Immunoglobulin" evidence="5">
    <location>
        <begin position="45"/>
        <end position="131"/>
    </location>
</feature>
<keyword evidence="3" id="KW-0393">Immunoglobulin domain</keyword>
<organism evidence="6 7">
    <name type="scientific">Gorilla gorilla gorilla</name>
    <name type="common">Western lowland gorilla</name>
    <dbReference type="NCBI Taxonomy" id="9595"/>
    <lineage>
        <taxon>Eukaryota</taxon>
        <taxon>Metazoa</taxon>
        <taxon>Chordata</taxon>
        <taxon>Craniata</taxon>
        <taxon>Vertebrata</taxon>
        <taxon>Euteleostomi</taxon>
        <taxon>Mammalia</taxon>
        <taxon>Eutheria</taxon>
        <taxon>Euarchontoglires</taxon>
        <taxon>Primates</taxon>
        <taxon>Haplorrhini</taxon>
        <taxon>Catarrhini</taxon>
        <taxon>Hominidae</taxon>
        <taxon>Gorilla</taxon>
    </lineage>
</organism>
<reference evidence="7" key="1">
    <citation type="submission" date="2011-05" db="EMBL/GenBank/DDBJ databases">
        <title>Insights into the evolution of the great apes provided by the gorilla genome.</title>
        <authorList>
            <person name="Scally A."/>
        </authorList>
    </citation>
    <scope>NUCLEOTIDE SEQUENCE [LARGE SCALE GENOMIC DNA]</scope>
</reference>
<dbReference type="Ensembl" id="ENSGGOT00000028666.2">
    <property type="protein sequence ID" value="ENSGGOP00000025130.2"/>
    <property type="gene ID" value="ENSGGOG00000026423.2"/>
</dbReference>
<dbReference type="EMBL" id="CABD030114775">
    <property type="status" value="NOT_ANNOTATED_CDS"/>
    <property type="molecule type" value="Genomic_DNA"/>
</dbReference>
<dbReference type="InParanoid" id="G3SAK7"/>
<dbReference type="GO" id="GO:0005886">
    <property type="term" value="C:plasma membrane"/>
    <property type="evidence" value="ECO:0007669"/>
    <property type="project" value="Ensembl"/>
</dbReference>
<keyword evidence="1" id="KW-0732">Signal</keyword>
<dbReference type="FunCoup" id="G3SAK7">
    <property type="interactions" value="9"/>
</dbReference>
<proteinExistence type="predicted"/>
<keyword evidence="4" id="KW-1133">Transmembrane helix</keyword>
<gene>
    <name evidence="6" type="primary">TARM1</name>
</gene>
<dbReference type="InterPro" id="IPR013783">
    <property type="entry name" value="Ig-like_fold"/>
</dbReference>
<evidence type="ECO:0000256" key="2">
    <source>
        <dbReference type="ARBA" id="ARBA00023157"/>
    </source>
</evidence>
<evidence type="ECO:0000259" key="5">
    <source>
        <dbReference type="SMART" id="SM00409"/>
    </source>
</evidence>
<dbReference type="FunFam" id="2.60.40.10:FF:000049">
    <property type="entry name" value="Leukocyte immunoglobulin-like receptor subfamily B member 1"/>
    <property type="match status" value="2"/>
</dbReference>
<keyword evidence="4" id="KW-0472">Membrane</keyword>
<dbReference type="EMBL" id="CABD030114777">
    <property type="status" value="NOT_ANNOTATED_CDS"/>
    <property type="molecule type" value="Genomic_DNA"/>
</dbReference>
<keyword evidence="4" id="KW-0812">Transmembrane</keyword>
<evidence type="ECO:0000256" key="3">
    <source>
        <dbReference type="ARBA" id="ARBA00023319"/>
    </source>
</evidence>